<dbReference type="OrthoDB" id="5151590at2759"/>
<feature type="domain" description="Transposase Tc1-like" evidence="1">
    <location>
        <begin position="78"/>
        <end position="133"/>
    </location>
</feature>
<dbReference type="SUPFAM" id="SSF46689">
    <property type="entry name" value="Homeodomain-like"/>
    <property type="match status" value="1"/>
</dbReference>
<dbReference type="InParanoid" id="A0A0C3HJC7"/>
<evidence type="ECO:0000313" key="2">
    <source>
        <dbReference type="EMBL" id="KIN08336.1"/>
    </source>
</evidence>
<dbReference type="Pfam" id="PF01498">
    <property type="entry name" value="HTH_Tnp_Tc3_2"/>
    <property type="match status" value="1"/>
</dbReference>
<keyword evidence="3" id="KW-1185">Reference proteome</keyword>
<gene>
    <name evidence="2" type="ORF">OIDMADRAFT_108106</name>
</gene>
<dbReference type="GO" id="GO:0003677">
    <property type="term" value="F:DNA binding"/>
    <property type="evidence" value="ECO:0007669"/>
    <property type="project" value="InterPro"/>
</dbReference>
<dbReference type="AlphaFoldDB" id="A0A0C3HJC7"/>
<dbReference type="Proteomes" id="UP000054321">
    <property type="component" value="Unassembled WGS sequence"/>
</dbReference>
<evidence type="ECO:0000313" key="3">
    <source>
        <dbReference type="Proteomes" id="UP000054321"/>
    </source>
</evidence>
<dbReference type="InterPro" id="IPR002492">
    <property type="entry name" value="Transposase_Tc1-like"/>
</dbReference>
<reference evidence="3" key="2">
    <citation type="submission" date="2015-01" db="EMBL/GenBank/DDBJ databases">
        <title>Evolutionary Origins and Diversification of the Mycorrhizal Mutualists.</title>
        <authorList>
            <consortium name="DOE Joint Genome Institute"/>
            <consortium name="Mycorrhizal Genomics Consortium"/>
            <person name="Kohler A."/>
            <person name="Kuo A."/>
            <person name="Nagy L.G."/>
            <person name="Floudas D."/>
            <person name="Copeland A."/>
            <person name="Barry K.W."/>
            <person name="Cichocki N."/>
            <person name="Veneault-Fourrey C."/>
            <person name="LaButti K."/>
            <person name="Lindquist E.A."/>
            <person name="Lipzen A."/>
            <person name="Lundell T."/>
            <person name="Morin E."/>
            <person name="Murat C."/>
            <person name="Riley R."/>
            <person name="Ohm R."/>
            <person name="Sun H."/>
            <person name="Tunlid A."/>
            <person name="Henrissat B."/>
            <person name="Grigoriev I.V."/>
            <person name="Hibbett D.S."/>
            <person name="Martin F."/>
        </authorList>
    </citation>
    <scope>NUCLEOTIDE SEQUENCE [LARGE SCALE GENOMIC DNA]</scope>
    <source>
        <strain evidence="3">Zn</strain>
    </source>
</reference>
<proteinExistence type="predicted"/>
<dbReference type="EMBL" id="KN832870">
    <property type="protein sequence ID" value="KIN08336.1"/>
    <property type="molecule type" value="Genomic_DNA"/>
</dbReference>
<organism evidence="2 3">
    <name type="scientific">Oidiodendron maius (strain Zn)</name>
    <dbReference type="NCBI Taxonomy" id="913774"/>
    <lineage>
        <taxon>Eukaryota</taxon>
        <taxon>Fungi</taxon>
        <taxon>Dikarya</taxon>
        <taxon>Ascomycota</taxon>
        <taxon>Pezizomycotina</taxon>
        <taxon>Leotiomycetes</taxon>
        <taxon>Leotiomycetes incertae sedis</taxon>
        <taxon>Myxotrichaceae</taxon>
        <taxon>Oidiodendron</taxon>
    </lineage>
</organism>
<dbReference type="GO" id="GO:0006313">
    <property type="term" value="P:DNA transposition"/>
    <property type="evidence" value="ECO:0007669"/>
    <property type="project" value="InterPro"/>
</dbReference>
<dbReference type="GO" id="GO:0015074">
    <property type="term" value="P:DNA integration"/>
    <property type="evidence" value="ECO:0007669"/>
    <property type="project" value="InterPro"/>
</dbReference>
<accession>A0A0C3HJC7</accession>
<reference evidence="2 3" key="1">
    <citation type="submission" date="2014-04" db="EMBL/GenBank/DDBJ databases">
        <authorList>
            <consortium name="DOE Joint Genome Institute"/>
            <person name="Kuo A."/>
            <person name="Martino E."/>
            <person name="Perotto S."/>
            <person name="Kohler A."/>
            <person name="Nagy L.G."/>
            <person name="Floudas D."/>
            <person name="Copeland A."/>
            <person name="Barry K.W."/>
            <person name="Cichocki N."/>
            <person name="Veneault-Fourrey C."/>
            <person name="LaButti K."/>
            <person name="Lindquist E.A."/>
            <person name="Lipzen A."/>
            <person name="Lundell T."/>
            <person name="Morin E."/>
            <person name="Murat C."/>
            <person name="Sun H."/>
            <person name="Tunlid A."/>
            <person name="Henrissat B."/>
            <person name="Grigoriev I.V."/>
            <person name="Hibbett D.S."/>
            <person name="Martin F."/>
            <person name="Nordberg H.P."/>
            <person name="Cantor M.N."/>
            <person name="Hua S.X."/>
        </authorList>
    </citation>
    <scope>NUCLEOTIDE SEQUENCE [LARGE SCALE GENOMIC DNA]</scope>
    <source>
        <strain evidence="2 3">Zn</strain>
    </source>
</reference>
<sequence>MPRPPNIPRPPLYKVSPNSRSRVVAAYEYGIKFTNIARGENLRPGTCRQIVLNTSIQTSCISRLRSGRPELITPRLGRQLFRAIAINPKITAAQLHVAIAPKISKITIYRYLKKSSIQKWRYKKRPLLDDKKAAICL</sequence>
<protein>
    <recommendedName>
        <fullName evidence="1">Transposase Tc1-like domain-containing protein</fullName>
    </recommendedName>
</protein>
<evidence type="ECO:0000259" key="1">
    <source>
        <dbReference type="Pfam" id="PF01498"/>
    </source>
</evidence>
<dbReference type="InterPro" id="IPR009057">
    <property type="entry name" value="Homeodomain-like_sf"/>
</dbReference>
<dbReference type="HOGENOM" id="CLU_1865692_0_0_1"/>
<name>A0A0C3HJC7_OIDMZ</name>